<dbReference type="InterPro" id="IPR003607">
    <property type="entry name" value="HD/PDEase_dom"/>
</dbReference>
<evidence type="ECO:0000313" key="6">
    <source>
        <dbReference type="Proteomes" id="UP000198346"/>
    </source>
</evidence>
<dbReference type="PROSITE" id="PS51831">
    <property type="entry name" value="HD"/>
    <property type="match status" value="1"/>
</dbReference>
<evidence type="ECO:0000256" key="2">
    <source>
        <dbReference type="HAMAP-Rule" id="MF_01212"/>
    </source>
</evidence>
<evidence type="ECO:0000256" key="1">
    <source>
        <dbReference type="ARBA" id="ARBA00022801"/>
    </source>
</evidence>
<organism evidence="5 6">
    <name type="scientific">Amphiplicatus metriothermophilus</name>
    <dbReference type="NCBI Taxonomy" id="1519374"/>
    <lineage>
        <taxon>Bacteria</taxon>
        <taxon>Pseudomonadati</taxon>
        <taxon>Pseudomonadota</taxon>
        <taxon>Alphaproteobacteria</taxon>
        <taxon>Parvularculales</taxon>
        <taxon>Parvularculaceae</taxon>
        <taxon>Amphiplicatus</taxon>
    </lineage>
</organism>
<dbReference type="NCBIfam" id="NF002326">
    <property type="entry name" value="PRK01286.1-1"/>
    <property type="match status" value="1"/>
</dbReference>
<sequence length="412" mass="46321">MGYEPPPNVESAPPKGGGRRPLAFPAPLAPYAAMAAETRGRLHAEPESAMRTPFQRDRDRVIHSVAFRRLKHKTQVFIYHEGDHYRTRLTHSLEVAQISRSLARILRLDEDLAECVALAHDLGHPPFGHTGEDVLKECMAAYDGFDHNAQTLRLLTKLERRHAAFDGLNLTWETLEGVVKHNGPLVGEGQAPLPAAIEEYAAAHDLWLDSYAGLEAQAAAIADDIAYNNHDVDDGLRAGLFSFEDARDLPLVGAALARVGKDFPDAPREILIAEAVSDLIGEMVRDVAAETRARLDALKPAHADDIRRAGRRMVDFSEPMREKLAGLRRFLHENMYRHYKVNRARSQAKRIVRALFDLFFAEPETLPPEWMTRLADGDDRRKARVVCDYIAGMTDRYAIREFERLFGSQPRL</sequence>
<dbReference type="SMART" id="SM00471">
    <property type="entry name" value="HDc"/>
    <property type="match status" value="1"/>
</dbReference>
<dbReference type="PANTHER" id="PTHR11373">
    <property type="entry name" value="DEOXYNUCLEOSIDE TRIPHOSPHATE TRIPHOSPHOHYDROLASE"/>
    <property type="match status" value="1"/>
</dbReference>
<dbReference type="NCBIfam" id="TIGR01353">
    <property type="entry name" value="dGTP_triPase"/>
    <property type="match status" value="1"/>
</dbReference>
<protein>
    <recommendedName>
        <fullName evidence="2">Deoxyguanosinetriphosphate triphosphohydrolase-like protein</fullName>
    </recommendedName>
</protein>
<dbReference type="NCBIfam" id="NF002328">
    <property type="entry name" value="PRK01286.1-3"/>
    <property type="match status" value="1"/>
</dbReference>
<dbReference type="AlphaFoldDB" id="A0A239PU95"/>
<dbReference type="Proteomes" id="UP000198346">
    <property type="component" value="Unassembled WGS sequence"/>
</dbReference>
<feature type="region of interest" description="Disordered" evidence="3">
    <location>
        <begin position="1"/>
        <end position="23"/>
    </location>
</feature>
<gene>
    <name evidence="5" type="ORF">SAMN06297382_1947</name>
</gene>
<dbReference type="GO" id="GO:0008832">
    <property type="term" value="F:dGTPase activity"/>
    <property type="evidence" value="ECO:0007669"/>
    <property type="project" value="TreeGrafter"/>
</dbReference>
<dbReference type="InterPro" id="IPR050135">
    <property type="entry name" value="dGTPase-like"/>
</dbReference>
<dbReference type="HAMAP" id="MF_01212">
    <property type="entry name" value="dGTPase_type2"/>
    <property type="match status" value="1"/>
</dbReference>
<dbReference type="InterPro" id="IPR026875">
    <property type="entry name" value="PHydrolase_assoc_dom"/>
</dbReference>
<keyword evidence="1 2" id="KW-0378">Hydrolase</keyword>
<dbReference type="OrthoDB" id="9803619at2"/>
<evidence type="ECO:0000313" key="5">
    <source>
        <dbReference type="EMBL" id="SNT73698.1"/>
    </source>
</evidence>
<dbReference type="Pfam" id="PF13286">
    <property type="entry name" value="HD_assoc"/>
    <property type="match status" value="1"/>
</dbReference>
<dbReference type="Pfam" id="PF01966">
    <property type="entry name" value="HD"/>
    <property type="match status" value="1"/>
</dbReference>
<reference evidence="5 6" key="1">
    <citation type="submission" date="2017-07" db="EMBL/GenBank/DDBJ databases">
        <authorList>
            <person name="Sun Z.S."/>
            <person name="Albrecht U."/>
            <person name="Echele G."/>
            <person name="Lee C.C."/>
        </authorList>
    </citation>
    <scope>NUCLEOTIDE SEQUENCE [LARGE SCALE GENOMIC DNA]</scope>
    <source>
        <strain evidence="5 6">CGMCC 1.12710</strain>
    </source>
</reference>
<dbReference type="InterPro" id="IPR006674">
    <property type="entry name" value="HD_domain"/>
</dbReference>
<dbReference type="CDD" id="cd00077">
    <property type="entry name" value="HDc"/>
    <property type="match status" value="1"/>
</dbReference>
<keyword evidence="6" id="KW-1185">Reference proteome</keyword>
<dbReference type="InterPro" id="IPR023023">
    <property type="entry name" value="dNTPase_2"/>
</dbReference>
<name>A0A239PU95_9PROT</name>
<dbReference type="SUPFAM" id="SSF109604">
    <property type="entry name" value="HD-domain/PDEase-like"/>
    <property type="match status" value="1"/>
</dbReference>
<comment type="similarity">
    <text evidence="2">Belongs to the dGTPase family. Type 2 subfamily.</text>
</comment>
<dbReference type="Gene3D" id="1.10.3210.10">
    <property type="entry name" value="Hypothetical protein af1432"/>
    <property type="match status" value="1"/>
</dbReference>
<evidence type="ECO:0000256" key="3">
    <source>
        <dbReference type="SAM" id="MobiDB-lite"/>
    </source>
</evidence>
<accession>A0A239PU95</accession>
<dbReference type="GO" id="GO:0006203">
    <property type="term" value="P:dGTP catabolic process"/>
    <property type="evidence" value="ECO:0007669"/>
    <property type="project" value="TreeGrafter"/>
</dbReference>
<evidence type="ECO:0000259" key="4">
    <source>
        <dbReference type="PROSITE" id="PS51831"/>
    </source>
</evidence>
<proteinExistence type="inferred from homology"/>
<dbReference type="InterPro" id="IPR006261">
    <property type="entry name" value="dGTPase"/>
</dbReference>
<dbReference type="EMBL" id="FZQA01000003">
    <property type="protein sequence ID" value="SNT73698.1"/>
    <property type="molecule type" value="Genomic_DNA"/>
</dbReference>
<feature type="domain" description="HD" evidence="4">
    <location>
        <begin position="88"/>
        <end position="228"/>
    </location>
</feature>
<dbReference type="PANTHER" id="PTHR11373:SF43">
    <property type="entry name" value="DEOXYGUANOSINETRIPHOSPHATE TRIPHOSPHOHYDROLASE-LIKE PROTEIN"/>
    <property type="match status" value="1"/>
</dbReference>